<comment type="caution">
    <text evidence="1">The sequence shown here is derived from an EMBL/GenBank/DDBJ whole genome shotgun (WGS) entry which is preliminary data.</text>
</comment>
<dbReference type="InterPro" id="IPR011989">
    <property type="entry name" value="ARM-like"/>
</dbReference>
<evidence type="ECO:0000313" key="1">
    <source>
        <dbReference type="EMBL" id="KAK2192800.1"/>
    </source>
</evidence>
<dbReference type="EMBL" id="JAODUO010000022">
    <property type="protein sequence ID" value="KAK2192800.1"/>
    <property type="molecule type" value="Genomic_DNA"/>
</dbReference>
<sequence length="333" mass="38296">MMKHIVETVESLQHCESPAQEWQTLVSLKQRLQPFTNVEQFPLDEIVEHDFLRGDHDKFDADEDPFPAARITAVFQNSTSLNQFVCYIFNRRFGWSESQVNRGSRHRHEENANFKAKINELLDQFLSWFHHQEMNIPLAESFLHCMAKSHNKPVVRNQTLISVMEWLKRCVPLHPTEEQYDAVKSVLLTALADIWSAVRSSCASRLGPVLDQFSFGHLQDFFNSLVQVCLNPGTSWQAKEGAVMGMSSVIRRFQWVSVVSDDPEAVFDDNTSPQTKYFLKFGQEQLSAIPQFISGQMHHVAFSLLAHPQLSIRENAIKMYSSYITKCEFNVSP</sequence>
<dbReference type="Gene3D" id="1.25.10.10">
    <property type="entry name" value="Leucine-rich Repeat Variant"/>
    <property type="match status" value="1"/>
</dbReference>
<protein>
    <submittedName>
        <fullName evidence="1">Uncharacterized protein</fullName>
    </submittedName>
</protein>
<dbReference type="PANTHER" id="PTHR36910">
    <property type="match status" value="1"/>
</dbReference>
<gene>
    <name evidence="1" type="ORF">NP493_22g02002</name>
</gene>
<reference evidence="1" key="1">
    <citation type="journal article" date="2023" name="Mol. Biol. Evol.">
        <title>Third-Generation Sequencing Reveals the Adaptive Role of the Epigenome in Three Deep-Sea Polychaetes.</title>
        <authorList>
            <person name="Perez M."/>
            <person name="Aroh O."/>
            <person name="Sun Y."/>
            <person name="Lan Y."/>
            <person name="Juniper S.K."/>
            <person name="Young C.R."/>
            <person name="Angers B."/>
            <person name="Qian P.Y."/>
        </authorList>
    </citation>
    <scope>NUCLEOTIDE SEQUENCE</scope>
    <source>
        <strain evidence="1">R07B-5</strain>
    </source>
</reference>
<proteinExistence type="predicted"/>
<evidence type="ECO:0000313" key="2">
    <source>
        <dbReference type="Proteomes" id="UP001209878"/>
    </source>
</evidence>
<dbReference type="PANTHER" id="PTHR36910:SF8">
    <property type="match status" value="1"/>
</dbReference>
<name>A0AAD9PDJ4_RIDPI</name>
<organism evidence="1 2">
    <name type="scientific">Ridgeia piscesae</name>
    <name type="common">Tubeworm</name>
    <dbReference type="NCBI Taxonomy" id="27915"/>
    <lineage>
        <taxon>Eukaryota</taxon>
        <taxon>Metazoa</taxon>
        <taxon>Spiralia</taxon>
        <taxon>Lophotrochozoa</taxon>
        <taxon>Annelida</taxon>
        <taxon>Polychaeta</taxon>
        <taxon>Sedentaria</taxon>
        <taxon>Canalipalpata</taxon>
        <taxon>Sabellida</taxon>
        <taxon>Siboglinidae</taxon>
        <taxon>Ridgeia</taxon>
    </lineage>
</organism>
<dbReference type="AlphaFoldDB" id="A0AAD9PDJ4"/>
<accession>A0AAD9PDJ4</accession>
<dbReference type="Proteomes" id="UP001209878">
    <property type="component" value="Unassembled WGS sequence"/>
</dbReference>
<dbReference type="SUPFAM" id="SSF48371">
    <property type="entry name" value="ARM repeat"/>
    <property type="match status" value="1"/>
</dbReference>
<keyword evidence="2" id="KW-1185">Reference proteome</keyword>
<dbReference type="InterPro" id="IPR016024">
    <property type="entry name" value="ARM-type_fold"/>
</dbReference>